<keyword evidence="2 5" id="KW-0808">Transferase</keyword>
<dbReference type="Gene3D" id="2.70.160.11">
    <property type="entry name" value="Hnrnp arginine n-methyltransferase1"/>
    <property type="match status" value="1"/>
</dbReference>
<evidence type="ECO:0000256" key="2">
    <source>
        <dbReference type="ARBA" id="ARBA00022679"/>
    </source>
</evidence>
<dbReference type="AlphaFoldDB" id="A0A1V1P3I2"/>
<dbReference type="SUPFAM" id="SSF53335">
    <property type="entry name" value="S-adenosyl-L-methionine-dependent methyltransferases"/>
    <property type="match status" value="1"/>
</dbReference>
<protein>
    <submittedName>
        <fullName evidence="5">Protein arginine N-methyltransferase 1</fullName>
    </submittedName>
</protein>
<sequence>MLPSDEKLFSPCFIHKQMLDDNVKANAYYNAICNTVKKNDIVLEIGTGTGILAFWAIKAGASKVYAIEAQSIIKIAQNLAEINNLSNKIIWFNDISYNVQLPERCDVLITETLGNFGIDENILNIIIDAKNRLLVPSPKIVPSKIDLFICPMENADIYSSITFSQNNMCAKEFNYEYFENILLNTAYVEYLSENAFLSLPKKISSIDLLTINNTHLKWNVTFNVQKDGVLHGFGGWFTSLLDEKTVLGNEVNNEKTHWRQAFFPIKKPVFVKENDSIAFGLNTFVENKTIHIEWHCEIPSNDHYFHSTYTSQKDI</sequence>
<dbReference type="Pfam" id="PF06325">
    <property type="entry name" value="PrmA"/>
    <property type="match status" value="1"/>
</dbReference>
<dbReference type="PROSITE" id="PS51678">
    <property type="entry name" value="SAM_MT_PRMT"/>
    <property type="match status" value="1"/>
</dbReference>
<keyword evidence="3" id="KW-0949">S-adenosyl-L-methionine</keyword>
<dbReference type="CDD" id="cd02440">
    <property type="entry name" value="AdoMet_MTases"/>
    <property type="match status" value="1"/>
</dbReference>
<organism evidence="5 6">
    <name type="scientific">Candidatus Magnetoglobus multicellularis str. Araruama</name>
    <dbReference type="NCBI Taxonomy" id="890399"/>
    <lineage>
        <taxon>Bacteria</taxon>
        <taxon>Pseudomonadati</taxon>
        <taxon>Thermodesulfobacteriota</taxon>
        <taxon>Desulfobacteria</taxon>
        <taxon>Desulfobacterales</taxon>
        <taxon>Desulfobacteraceae</taxon>
        <taxon>Candidatus Magnetoglobus</taxon>
    </lineage>
</organism>
<dbReference type="PANTHER" id="PTHR11006">
    <property type="entry name" value="PROTEIN ARGININE N-METHYLTRANSFERASE"/>
    <property type="match status" value="1"/>
</dbReference>
<evidence type="ECO:0000256" key="1">
    <source>
        <dbReference type="ARBA" id="ARBA00022603"/>
    </source>
</evidence>
<keyword evidence="1 5" id="KW-0489">Methyltransferase</keyword>
<evidence type="ECO:0000256" key="3">
    <source>
        <dbReference type="ARBA" id="ARBA00022691"/>
    </source>
</evidence>
<dbReference type="GO" id="GO:0032259">
    <property type="term" value="P:methylation"/>
    <property type="evidence" value="ECO:0007669"/>
    <property type="project" value="UniProtKB-KW"/>
</dbReference>
<dbReference type="InterPro" id="IPR029063">
    <property type="entry name" value="SAM-dependent_MTases_sf"/>
</dbReference>
<dbReference type="EMBL" id="ATBP01000683">
    <property type="protein sequence ID" value="ETR69295.1"/>
    <property type="molecule type" value="Genomic_DNA"/>
</dbReference>
<dbReference type="InterPro" id="IPR055135">
    <property type="entry name" value="PRMT_dom"/>
</dbReference>
<dbReference type="Gene3D" id="3.40.50.150">
    <property type="entry name" value="Vaccinia Virus protein VP39"/>
    <property type="match status" value="1"/>
</dbReference>
<feature type="domain" description="Protein arginine N-methyltransferase" evidence="4">
    <location>
        <begin position="146"/>
        <end position="281"/>
    </location>
</feature>
<dbReference type="GO" id="GO:0042054">
    <property type="term" value="F:histone methyltransferase activity"/>
    <property type="evidence" value="ECO:0007669"/>
    <property type="project" value="TreeGrafter"/>
</dbReference>
<accession>A0A1V1P3I2</accession>
<comment type="caution">
    <text evidence="5">The sequence shown here is derived from an EMBL/GenBank/DDBJ whole genome shotgun (WGS) entry which is preliminary data.</text>
</comment>
<dbReference type="PANTHER" id="PTHR11006:SF4">
    <property type="entry name" value="PROTEIN ARGININE N-METHYLTRANSFERASE 7"/>
    <property type="match status" value="1"/>
</dbReference>
<proteinExistence type="predicted"/>
<evidence type="ECO:0000313" key="5">
    <source>
        <dbReference type="EMBL" id="ETR69295.1"/>
    </source>
</evidence>
<dbReference type="Proteomes" id="UP000189670">
    <property type="component" value="Unassembled WGS sequence"/>
</dbReference>
<dbReference type="Pfam" id="PF22528">
    <property type="entry name" value="PRMT_C"/>
    <property type="match status" value="1"/>
</dbReference>
<evidence type="ECO:0000313" key="6">
    <source>
        <dbReference type="Proteomes" id="UP000189670"/>
    </source>
</evidence>
<evidence type="ECO:0000259" key="4">
    <source>
        <dbReference type="Pfam" id="PF22528"/>
    </source>
</evidence>
<dbReference type="GO" id="GO:0016274">
    <property type="term" value="F:protein-arginine N-methyltransferase activity"/>
    <property type="evidence" value="ECO:0007669"/>
    <property type="project" value="InterPro"/>
</dbReference>
<reference evidence="6" key="1">
    <citation type="submission" date="2012-11" db="EMBL/GenBank/DDBJ databases">
        <authorList>
            <person name="Lucero-Rivera Y.E."/>
            <person name="Tovar-Ramirez D."/>
        </authorList>
    </citation>
    <scope>NUCLEOTIDE SEQUENCE [LARGE SCALE GENOMIC DNA]</scope>
    <source>
        <strain evidence="6">Araruama</strain>
    </source>
</reference>
<name>A0A1V1P3I2_9BACT</name>
<dbReference type="InterPro" id="IPR025799">
    <property type="entry name" value="Arg_MeTrfase"/>
</dbReference>
<gene>
    <name evidence="5" type="ORF">OMM_09732</name>
</gene>